<comment type="similarity">
    <text evidence="2 10">Belongs to the glycosyltransferase 31 family.</text>
</comment>
<evidence type="ECO:0000256" key="3">
    <source>
        <dbReference type="ARBA" id="ARBA00022676"/>
    </source>
</evidence>
<name>A0A4Y7MMI6_9CRUS</name>
<dbReference type="EMBL" id="LR012355">
    <property type="protein sequence ID" value="SVE81974.1"/>
    <property type="molecule type" value="mRNA"/>
</dbReference>
<reference evidence="11" key="1">
    <citation type="submission" date="2018-08" db="EMBL/GenBank/DDBJ databases">
        <authorList>
            <person name="Cornetti L."/>
        </authorList>
    </citation>
    <scope>NUCLEOTIDE SEQUENCE</scope>
    <source>
        <strain evidence="11">MN-DM1-1</strain>
    </source>
</reference>
<accession>A0A4Y7MMI6</accession>
<dbReference type="InterPro" id="IPR002659">
    <property type="entry name" value="Glyco_trans_31"/>
</dbReference>
<evidence type="ECO:0000256" key="10">
    <source>
        <dbReference type="RuleBase" id="RU363063"/>
    </source>
</evidence>
<evidence type="ECO:0000256" key="5">
    <source>
        <dbReference type="ARBA" id="ARBA00022692"/>
    </source>
</evidence>
<dbReference type="GO" id="GO:0000139">
    <property type="term" value="C:Golgi membrane"/>
    <property type="evidence" value="ECO:0007669"/>
    <property type="project" value="UniProtKB-SubCell"/>
</dbReference>
<organism evidence="11">
    <name type="scientific">Daphnia magna</name>
    <dbReference type="NCBI Taxonomy" id="35525"/>
    <lineage>
        <taxon>Eukaryota</taxon>
        <taxon>Metazoa</taxon>
        <taxon>Ecdysozoa</taxon>
        <taxon>Arthropoda</taxon>
        <taxon>Crustacea</taxon>
        <taxon>Branchiopoda</taxon>
        <taxon>Diplostraca</taxon>
        <taxon>Cladocera</taxon>
        <taxon>Anomopoda</taxon>
        <taxon>Daphniidae</taxon>
        <taxon>Daphnia</taxon>
    </lineage>
</organism>
<evidence type="ECO:0000256" key="7">
    <source>
        <dbReference type="ARBA" id="ARBA00022989"/>
    </source>
</evidence>
<dbReference type="SUPFAM" id="SSF53448">
    <property type="entry name" value="Nucleotide-diphospho-sugar transferases"/>
    <property type="match status" value="1"/>
</dbReference>
<comment type="subcellular location">
    <subcellularLocation>
        <location evidence="1 10">Golgi apparatus membrane</location>
        <topology evidence="1 10">Single-pass type II membrane protein</topology>
    </subcellularLocation>
</comment>
<dbReference type="AlphaFoldDB" id="A0A4Y7MMI6"/>
<dbReference type="GO" id="GO:0006493">
    <property type="term" value="P:protein O-linked glycosylation"/>
    <property type="evidence" value="ECO:0007669"/>
    <property type="project" value="TreeGrafter"/>
</dbReference>
<evidence type="ECO:0000313" key="11">
    <source>
        <dbReference type="EMBL" id="SVE81974.1"/>
    </source>
</evidence>
<keyword evidence="5 10" id="KW-0812">Transmembrane</keyword>
<protein>
    <recommendedName>
        <fullName evidence="10">Hexosyltransferase</fullName>
        <ecNumber evidence="10">2.4.1.-</ecNumber>
    </recommendedName>
</protein>
<evidence type="ECO:0000256" key="9">
    <source>
        <dbReference type="ARBA" id="ARBA00023136"/>
    </source>
</evidence>
<dbReference type="Gene3D" id="3.90.550.50">
    <property type="match status" value="1"/>
</dbReference>
<keyword evidence="3 10" id="KW-0328">Glycosyltransferase</keyword>
<evidence type="ECO:0000256" key="2">
    <source>
        <dbReference type="ARBA" id="ARBA00008661"/>
    </source>
</evidence>
<gene>
    <name evidence="11" type="primary">EOG090X07IA</name>
</gene>
<dbReference type="GO" id="GO:0016758">
    <property type="term" value="F:hexosyltransferase activity"/>
    <property type="evidence" value="ECO:0007669"/>
    <property type="project" value="InterPro"/>
</dbReference>
<dbReference type="PANTHER" id="PTHR11214">
    <property type="entry name" value="BETA-1,3-N-ACETYLGLUCOSAMINYLTRANSFERASE"/>
    <property type="match status" value="1"/>
</dbReference>
<dbReference type="OrthoDB" id="5957813at2759"/>
<proteinExistence type="evidence at transcript level"/>
<keyword evidence="8 10" id="KW-0333">Golgi apparatus</keyword>
<dbReference type="GO" id="GO:0008194">
    <property type="term" value="F:UDP-glycosyltransferase activity"/>
    <property type="evidence" value="ECO:0007669"/>
    <property type="project" value="TreeGrafter"/>
</dbReference>
<keyword evidence="7 10" id="KW-1133">Transmembrane helix</keyword>
<evidence type="ECO:0000256" key="1">
    <source>
        <dbReference type="ARBA" id="ARBA00004323"/>
    </source>
</evidence>
<evidence type="ECO:0000256" key="4">
    <source>
        <dbReference type="ARBA" id="ARBA00022679"/>
    </source>
</evidence>
<dbReference type="InterPro" id="IPR029044">
    <property type="entry name" value="Nucleotide-diphossugar_trans"/>
</dbReference>
<evidence type="ECO:0000256" key="6">
    <source>
        <dbReference type="ARBA" id="ARBA00022968"/>
    </source>
</evidence>
<keyword evidence="4" id="KW-0808">Transferase</keyword>
<keyword evidence="6 10" id="KW-0735">Signal-anchor</keyword>
<sequence length="402" mass="46850">MTVGKKSHLSMRLMRTTWRLRRKFSALPAKCVALTIVSLVIICVTVVLYHMGVFTHFLEKDYYTEFSYPLQGNLQPLVKELILGNKPPIKPINVFNYSYLKLCHDKCSSNANLKLLFVVKSALHNFEQRQAIRQTWGNQLHLSHVEVRRIFLLGTGFDPEIQRKVDEEDRLHEDIVQADFHDDYRNNTLKTMSGFKWAVEHCPSASYVVFSDDDMYISTKNLLRFIRNPSGYPEKESQPLAVKDFEHRDRSLKEEPALVAEGLEEEQNVFGNRNEESKLYAGYVFHSPPQRHHSSKWYVSLKEYPYHLWPPYVTAGAYVVSRSALLDLHYGSFYTKYFQFDDIFLALVALKINIEPVHCSEFYFWKKNYSKLGYRDVIASHGYGDPDELRSVWNEQKSAGHA</sequence>
<dbReference type="EC" id="2.4.1.-" evidence="10"/>
<evidence type="ECO:0000256" key="8">
    <source>
        <dbReference type="ARBA" id="ARBA00023034"/>
    </source>
</evidence>
<feature type="transmembrane region" description="Helical" evidence="10">
    <location>
        <begin position="31"/>
        <end position="51"/>
    </location>
</feature>
<keyword evidence="9 10" id="KW-0472">Membrane</keyword>
<dbReference type="PANTHER" id="PTHR11214:SF349">
    <property type="entry name" value="BETA-1,3-GALACTOSYLTRANSFERASE BRN"/>
    <property type="match status" value="1"/>
</dbReference>
<dbReference type="Pfam" id="PF01762">
    <property type="entry name" value="Galactosyl_T"/>
    <property type="match status" value="2"/>
</dbReference>